<accession>A0A7T1F380</accession>
<dbReference type="RefSeq" id="WP_218111305.1">
    <property type="nucleotide sequence ID" value="NZ_CP065383.1"/>
</dbReference>
<proteinExistence type="predicted"/>
<evidence type="ECO:0000313" key="2">
    <source>
        <dbReference type="EMBL" id="QPM68813.1"/>
    </source>
</evidence>
<organism evidence="2 3">
    <name type="scientific">Atribacter laminatus</name>
    <dbReference type="NCBI Taxonomy" id="2847778"/>
    <lineage>
        <taxon>Bacteria</taxon>
        <taxon>Pseudomonadati</taxon>
        <taxon>Atribacterota</taxon>
        <taxon>Atribacteria</taxon>
        <taxon>Atribacterales</taxon>
        <taxon>Atribacteraceae</taxon>
        <taxon>Atribacter</taxon>
    </lineage>
</organism>
<name>A0A7T1F380_ATRLM</name>
<dbReference type="PANTHER" id="PTHR47099">
    <property type="entry name" value="METHYLCOBAMIDE:COM METHYLTRANSFERASE MTBA"/>
    <property type="match status" value="1"/>
</dbReference>
<feature type="domain" description="Uroporphyrinogen decarboxylase (URO-D)" evidence="1">
    <location>
        <begin position="114"/>
        <end position="352"/>
    </location>
</feature>
<dbReference type="InterPro" id="IPR000257">
    <property type="entry name" value="Uroporphyrinogen_deCOase"/>
</dbReference>
<dbReference type="InterPro" id="IPR052024">
    <property type="entry name" value="Methanogen_methyltrans"/>
</dbReference>
<dbReference type="EMBL" id="CP065383">
    <property type="protein sequence ID" value="QPM68813.1"/>
    <property type="molecule type" value="Genomic_DNA"/>
</dbReference>
<dbReference type="InterPro" id="IPR038071">
    <property type="entry name" value="UROD/MetE-like_sf"/>
</dbReference>
<dbReference type="Proteomes" id="UP000594463">
    <property type="component" value="Chromosome"/>
</dbReference>
<sequence>MSDNNTIYDEIKNLFDQKSLLYESDENKRRLQMWGPNICPDEYLPGIIAPIPANKRKEKRIPITADWDRIQKAKLLKFDIIDYYKDPRQYLKWNLKIDIHRFLNFPDDTPLLKTVPIFLGIAFEPSLFGVEVIYSKDHEPLFTSEGAVIKTRKDFLKIPSLNFYTSGLMPLAHKFYEVLNTLVPKDYQVIFHKWDRAPFGVACGLRSMENLLMDMVEEPKFVHQLMTMITETRKEFTRERRRLIGKEEIESSLANDEASCPIISPRMYEEFCLPYEDDLARFYGNIRWWHSCGSKSSFISTIKKISCPVGVIDLNWWNDDVYKAIKELNGKIPYHIRLGENEIMQTNQDIIRNTINAILSITENDNCMFRIDGYQPSNPTEEDVHTMKRFINSVKEISEKRVGY</sequence>
<dbReference type="AlphaFoldDB" id="A0A7T1F380"/>
<reference evidence="2 3" key="1">
    <citation type="journal article" date="2021" name="Nat. Commun.">
        <title>Isolation of a member of the candidate phylum Atribacteria reveals a unique cell membrane structure.</title>
        <authorList>
            <person name="Taiki K."/>
            <person name="Nobu M.K."/>
            <person name="Kusada H."/>
            <person name="Meng X.-Y."/>
            <person name="Hosoki N."/>
            <person name="Uematsu K."/>
            <person name="Yoshioka H."/>
            <person name="Kamagata Y."/>
            <person name="Tamaki H."/>
        </authorList>
    </citation>
    <scope>NUCLEOTIDE SEQUENCE [LARGE SCALE GENOMIC DNA]</scope>
    <source>
        <strain evidence="2 3">RT761</strain>
    </source>
</reference>
<dbReference type="PANTHER" id="PTHR47099:SF1">
    <property type="entry name" value="METHYLCOBAMIDE:COM METHYLTRANSFERASE MTBA"/>
    <property type="match status" value="1"/>
</dbReference>
<dbReference type="GO" id="GO:0004853">
    <property type="term" value="F:uroporphyrinogen decarboxylase activity"/>
    <property type="evidence" value="ECO:0007669"/>
    <property type="project" value="InterPro"/>
</dbReference>
<dbReference type="KEGG" id="alam:RT761_02039"/>
<dbReference type="SUPFAM" id="SSF51726">
    <property type="entry name" value="UROD/MetE-like"/>
    <property type="match status" value="1"/>
</dbReference>
<dbReference type="Pfam" id="PF01208">
    <property type="entry name" value="URO-D"/>
    <property type="match status" value="1"/>
</dbReference>
<gene>
    <name evidence="2" type="ORF">RT761_02039</name>
</gene>
<dbReference type="Gene3D" id="3.20.20.210">
    <property type="match status" value="1"/>
</dbReference>
<dbReference type="GO" id="GO:0006779">
    <property type="term" value="P:porphyrin-containing compound biosynthetic process"/>
    <property type="evidence" value="ECO:0007669"/>
    <property type="project" value="InterPro"/>
</dbReference>
<evidence type="ECO:0000259" key="1">
    <source>
        <dbReference type="Pfam" id="PF01208"/>
    </source>
</evidence>
<keyword evidence="3" id="KW-1185">Reference proteome</keyword>
<evidence type="ECO:0000313" key="3">
    <source>
        <dbReference type="Proteomes" id="UP000594463"/>
    </source>
</evidence>
<protein>
    <recommendedName>
        <fullName evidence="1">Uroporphyrinogen decarboxylase (URO-D) domain-containing protein</fullName>
    </recommendedName>
</protein>